<reference evidence="2" key="2">
    <citation type="submission" date="2022-12" db="EMBL/GenBank/DDBJ databases">
        <authorList>
            <person name="Kardos G."/>
            <person name="Sarkozi R."/>
            <person name="Laczko L."/>
            <person name="Marton S."/>
            <person name="Makrai L."/>
            <person name="Banyai K."/>
            <person name="Fodor L."/>
        </authorList>
    </citation>
    <scope>NUCLEOTIDE SEQUENCE</scope>
    <source>
        <strain evidence="2">84/14</strain>
    </source>
</reference>
<dbReference type="Proteomes" id="UP001077788">
    <property type="component" value="Unassembled WGS sequence"/>
</dbReference>
<feature type="compositionally biased region" description="Polar residues" evidence="1">
    <location>
        <begin position="15"/>
        <end position="30"/>
    </location>
</feature>
<evidence type="ECO:0000313" key="3">
    <source>
        <dbReference type="Proteomes" id="UP001077788"/>
    </source>
</evidence>
<evidence type="ECO:0000256" key="1">
    <source>
        <dbReference type="SAM" id="MobiDB-lite"/>
    </source>
</evidence>
<proteinExistence type="predicted"/>
<feature type="non-terminal residue" evidence="2">
    <location>
        <position position="1"/>
    </location>
</feature>
<protein>
    <submittedName>
        <fullName evidence="2">Uncharacterized protein</fullName>
    </submittedName>
</protein>
<name>A0A9Q4DK01_ACTPL</name>
<gene>
    <name evidence="2" type="ORF">OYG11_12140</name>
</gene>
<dbReference type="EMBL" id="JAPQFC010000827">
    <property type="protein sequence ID" value="MCY6524949.1"/>
    <property type="molecule type" value="Genomic_DNA"/>
</dbReference>
<reference evidence="2" key="1">
    <citation type="journal article" date="2021" name="Vet Sci">
        <title>O-Serogroups and Pathovirotypes of Escherichia coli Isolated from Post-Weaning Piglets Showing Diarrhoea and/or Oedema in South Korea.</title>
        <authorList>
            <person name="Byun J.W."/>
            <person name="Moon B.Y."/>
            <person name="Do K.H."/>
            <person name="Lee K."/>
            <person name="Lee H.Y."/>
            <person name="Kim W.I."/>
            <person name="So B."/>
            <person name="Lee W.K."/>
        </authorList>
    </citation>
    <scope>NUCLEOTIDE SEQUENCE</scope>
    <source>
        <strain evidence="2">84/14</strain>
    </source>
</reference>
<organism evidence="2 3">
    <name type="scientific">Actinobacillus pleuropneumoniae</name>
    <name type="common">Haemophilus pleuropneumoniae</name>
    <dbReference type="NCBI Taxonomy" id="715"/>
    <lineage>
        <taxon>Bacteria</taxon>
        <taxon>Pseudomonadati</taxon>
        <taxon>Pseudomonadota</taxon>
        <taxon>Gammaproteobacteria</taxon>
        <taxon>Pasteurellales</taxon>
        <taxon>Pasteurellaceae</taxon>
        <taxon>Actinobacillus</taxon>
    </lineage>
</organism>
<dbReference type="AlphaFoldDB" id="A0A9Q4DK01"/>
<feature type="non-terminal residue" evidence="2">
    <location>
        <position position="77"/>
    </location>
</feature>
<comment type="caution">
    <text evidence="2">The sequence shown here is derived from an EMBL/GenBank/DDBJ whole genome shotgun (WGS) entry which is preliminary data.</text>
</comment>
<accession>A0A9Q4DK01</accession>
<evidence type="ECO:0000313" key="2">
    <source>
        <dbReference type="EMBL" id="MCY6524949.1"/>
    </source>
</evidence>
<feature type="region of interest" description="Disordered" evidence="1">
    <location>
        <begin position="1"/>
        <end position="30"/>
    </location>
</feature>
<sequence>DFHSLRMRDNIEPNPFSQTFSHETIGNSESGNNQELIKQHVEWFHEFGNLRLAEKIQILNKMDSLQGQPKALKFAIN</sequence>
<feature type="compositionally biased region" description="Basic and acidic residues" evidence="1">
    <location>
        <begin position="1"/>
        <end position="11"/>
    </location>
</feature>